<dbReference type="Proteomes" id="UP001499854">
    <property type="component" value="Unassembled WGS sequence"/>
</dbReference>
<keyword evidence="4 7" id="KW-0378">Hydrolase</keyword>
<dbReference type="Gene3D" id="2.60.40.1180">
    <property type="entry name" value="Golgi alpha-mannosidase II"/>
    <property type="match status" value="1"/>
</dbReference>
<dbReference type="PROSITE" id="PS00512">
    <property type="entry name" value="ALPHA_GALACTOSIDASE"/>
    <property type="match status" value="1"/>
</dbReference>
<dbReference type="EMBL" id="BAAAQM010000032">
    <property type="protein sequence ID" value="GAA1983955.1"/>
    <property type="molecule type" value="Genomic_DNA"/>
</dbReference>
<evidence type="ECO:0000256" key="8">
    <source>
        <dbReference type="SAM" id="MobiDB-lite"/>
    </source>
</evidence>
<dbReference type="InterPro" id="IPR017853">
    <property type="entry name" value="GH"/>
</dbReference>
<comment type="similarity">
    <text evidence="1 7">Belongs to the glycosyl hydrolase 27 family.</text>
</comment>
<dbReference type="InterPro" id="IPR041233">
    <property type="entry name" value="Melibiase_C"/>
</dbReference>
<evidence type="ECO:0000259" key="9">
    <source>
        <dbReference type="Pfam" id="PF10633"/>
    </source>
</evidence>
<organism evidence="11 12">
    <name type="scientific">Catenulispora subtropica</name>
    <dbReference type="NCBI Taxonomy" id="450798"/>
    <lineage>
        <taxon>Bacteria</taxon>
        <taxon>Bacillati</taxon>
        <taxon>Actinomycetota</taxon>
        <taxon>Actinomycetes</taxon>
        <taxon>Catenulisporales</taxon>
        <taxon>Catenulisporaceae</taxon>
        <taxon>Catenulispora</taxon>
    </lineage>
</organism>
<evidence type="ECO:0000313" key="11">
    <source>
        <dbReference type="EMBL" id="GAA1983955.1"/>
    </source>
</evidence>
<dbReference type="PRINTS" id="PR00740">
    <property type="entry name" value="GLHYDRLASE27"/>
</dbReference>
<comment type="catalytic activity">
    <reaction evidence="7">
        <text>Hydrolysis of terminal, non-reducing alpha-D-galactose residues in alpha-D-galactosides, including galactose oligosaccharides, galactomannans and galactolipids.</text>
        <dbReference type="EC" id="3.2.1.22"/>
    </reaction>
</comment>
<dbReference type="Gene3D" id="3.20.20.70">
    <property type="entry name" value="Aldolase class I"/>
    <property type="match status" value="1"/>
</dbReference>
<dbReference type="PANTHER" id="PTHR11452:SF91">
    <property type="entry name" value="ALPHA-GALACTOSIDASE A-RELATED"/>
    <property type="match status" value="1"/>
</dbReference>
<dbReference type="InterPro" id="IPR018905">
    <property type="entry name" value="A-galactase_NEW3"/>
</dbReference>
<keyword evidence="5" id="KW-0325">Glycoprotein</keyword>
<dbReference type="SUPFAM" id="SSF51445">
    <property type="entry name" value="(Trans)glycosidases"/>
    <property type="match status" value="1"/>
</dbReference>
<feature type="compositionally biased region" description="Low complexity" evidence="8">
    <location>
        <begin position="1"/>
        <end position="18"/>
    </location>
</feature>
<feature type="domain" description="Alpha-galactosidase NEW3" evidence="9">
    <location>
        <begin position="431"/>
        <end position="503"/>
    </location>
</feature>
<evidence type="ECO:0000256" key="3">
    <source>
        <dbReference type="ARBA" id="ARBA00022734"/>
    </source>
</evidence>
<sequence>MTAASTASASTSASASATPTVNTAPSYNGLALTPPMGFNDWAGFECNSQMNETLFTKTADQMVSLGLDKLGYDYVNIDDCWMQKDRDANGNLQVDASRFPHGMKWLGDYIHSKGLKFGIYEDAGYYTCQGAAGSYGHFQQDADLYASWGVDYLKLDYCYQQLDQFPGKSQSEVAQIVYTEASQALLNTGRPMEFSESAPAYVCCEGPDFENELTWLYQHGNLWRFGSDIYNAWPSVLENYSEGNTPGLAKWAGPGHWNDADMLEIGNGGLTLTEEQTQMTLWAEMASPILLSTDLSKLTPAELAIVANPDVVAVDQDRLGAQGTIVQSGAGYDVLAKPLAGGDVSVVLFNKGDTAQTVSTTAAAVGLPGGGAPFQVTDLVNKTQTASDGVFSAALAPHATAIYRVHAGGDKHLPIAASASVGTADGGPLAAGTPAPVTVSFSDDGYFDAQQPSVTLKLPPGWTATPASVTLKNVKPGTSASATFQVTASTPPPGKVTTTLTASVAYRDRGIPATATADLSNVTNTPFPNLAAAFNNVAVSDETNTAPGNFDGDGDSYSAQALAKAGATPGAVITSNGATFTWPGSAAGTLDNVAGSGVMVNQSGHGSKLAFLGAEAGFTSDTVTVTYTDGTTSSGSLGFPNWCCAPTNSYGATPAIVTDHRNTPSGPANFGIHYDVFYNAISIDPAKTVKTVTLPNDAAIHVFAMAVQP</sequence>
<evidence type="ECO:0000256" key="7">
    <source>
        <dbReference type="RuleBase" id="RU361168"/>
    </source>
</evidence>
<evidence type="ECO:0000256" key="6">
    <source>
        <dbReference type="ARBA" id="ARBA00023295"/>
    </source>
</evidence>
<gene>
    <name evidence="11" type="ORF">GCM10009838_52210</name>
</gene>
<dbReference type="Pfam" id="PF10633">
    <property type="entry name" value="NPCBM_assoc"/>
    <property type="match status" value="1"/>
</dbReference>
<keyword evidence="6 7" id="KW-0326">Glycosidase</keyword>
<keyword evidence="7" id="KW-1015">Disulfide bond</keyword>
<dbReference type="InterPro" id="IPR000111">
    <property type="entry name" value="Glyco_hydro_27/36_CS"/>
</dbReference>
<dbReference type="InterPro" id="IPR013785">
    <property type="entry name" value="Aldolase_TIM"/>
</dbReference>
<keyword evidence="12" id="KW-1185">Reference proteome</keyword>
<dbReference type="Pfam" id="PF16499">
    <property type="entry name" value="Melibiase_2"/>
    <property type="match status" value="1"/>
</dbReference>
<dbReference type="InterPro" id="IPR002241">
    <property type="entry name" value="Glyco_hydro_27"/>
</dbReference>
<dbReference type="SUPFAM" id="SSF51011">
    <property type="entry name" value="Glycosyl hydrolase domain"/>
    <property type="match status" value="1"/>
</dbReference>
<evidence type="ECO:0000313" key="12">
    <source>
        <dbReference type="Proteomes" id="UP001499854"/>
    </source>
</evidence>
<feature type="region of interest" description="Disordered" evidence="8">
    <location>
        <begin position="1"/>
        <end position="21"/>
    </location>
</feature>
<dbReference type="EC" id="3.2.1.22" evidence="7"/>
<dbReference type="PANTHER" id="PTHR11452">
    <property type="entry name" value="ALPHA-GALACTOSIDASE/ALPHA-N-ACETYLGALACTOSAMINIDASE"/>
    <property type="match status" value="1"/>
</dbReference>
<evidence type="ECO:0000256" key="5">
    <source>
        <dbReference type="ARBA" id="ARBA00023180"/>
    </source>
</evidence>
<feature type="domain" description="Alpha galactosidase C-terminal" evidence="10">
    <location>
        <begin position="331"/>
        <end position="405"/>
    </location>
</feature>
<name>A0ABN2SBR2_9ACTN</name>
<accession>A0ABN2SBR2</accession>
<evidence type="ECO:0000256" key="4">
    <source>
        <dbReference type="ARBA" id="ARBA00022801"/>
    </source>
</evidence>
<evidence type="ECO:0000256" key="1">
    <source>
        <dbReference type="ARBA" id="ARBA00009743"/>
    </source>
</evidence>
<reference evidence="11 12" key="1">
    <citation type="journal article" date="2019" name="Int. J. Syst. Evol. Microbiol.">
        <title>The Global Catalogue of Microorganisms (GCM) 10K type strain sequencing project: providing services to taxonomists for standard genome sequencing and annotation.</title>
        <authorList>
            <consortium name="The Broad Institute Genomics Platform"/>
            <consortium name="The Broad Institute Genome Sequencing Center for Infectious Disease"/>
            <person name="Wu L."/>
            <person name="Ma J."/>
        </authorList>
    </citation>
    <scope>NUCLEOTIDE SEQUENCE [LARGE SCALE GENOMIC DNA]</scope>
    <source>
        <strain evidence="11 12">JCM 16013</strain>
    </source>
</reference>
<protein>
    <recommendedName>
        <fullName evidence="7">Alpha-galactosidase</fullName>
        <ecNumber evidence="7">3.2.1.22</ecNumber>
    </recommendedName>
    <alternativeName>
        <fullName evidence="7">Melibiase</fullName>
    </alternativeName>
</protein>
<comment type="caution">
    <text evidence="11">The sequence shown here is derived from an EMBL/GenBank/DDBJ whole genome shotgun (WGS) entry which is preliminary data.</text>
</comment>
<dbReference type="Pfam" id="PF17801">
    <property type="entry name" value="Melibiase_C"/>
    <property type="match status" value="1"/>
</dbReference>
<keyword evidence="3" id="KW-0430">Lectin</keyword>
<evidence type="ECO:0000256" key="2">
    <source>
        <dbReference type="ARBA" id="ARBA00022729"/>
    </source>
</evidence>
<proteinExistence type="inferred from homology"/>
<dbReference type="CDD" id="cd14792">
    <property type="entry name" value="GH27"/>
    <property type="match status" value="1"/>
</dbReference>
<dbReference type="InterPro" id="IPR013780">
    <property type="entry name" value="Glyco_hydro_b"/>
</dbReference>
<keyword evidence="2" id="KW-0732">Signal</keyword>
<evidence type="ECO:0000259" key="10">
    <source>
        <dbReference type="Pfam" id="PF17801"/>
    </source>
</evidence>